<dbReference type="InterPro" id="IPR017927">
    <property type="entry name" value="FAD-bd_FR_type"/>
</dbReference>
<name>A0A0G0HBX1_9BACT</name>
<dbReference type="AlphaFoldDB" id="A0A0G0HBX1"/>
<dbReference type="InterPro" id="IPR001433">
    <property type="entry name" value="OxRdtase_FAD/NAD-bd"/>
</dbReference>
<gene>
    <name evidence="2" type="ORF">US52_C0010G0005</name>
</gene>
<dbReference type="Gene3D" id="3.40.50.80">
    <property type="entry name" value="Nucleotide-binding domain of ferredoxin-NADP reductase (FNR) module"/>
    <property type="match status" value="1"/>
</dbReference>
<feature type="domain" description="FAD-binding FR-type" evidence="1">
    <location>
        <begin position="1"/>
        <end position="99"/>
    </location>
</feature>
<dbReference type="InterPro" id="IPR008333">
    <property type="entry name" value="Cbr1-like_FAD-bd_dom"/>
</dbReference>
<reference evidence="2 3" key="1">
    <citation type="journal article" date="2015" name="Nature">
        <title>rRNA introns, odd ribosomes, and small enigmatic genomes across a large radiation of phyla.</title>
        <authorList>
            <person name="Brown C.T."/>
            <person name="Hug L.A."/>
            <person name="Thomas B.C."/>
            <person name="Sharon I."/>
            <person name="Castelle C.J."/>
            <person name="Singh A."/>
            <person name="Wilkins M.J."/>
            <person name="Williams K.H."/>
            <person name="Banfield J.F."/>
        </authorList>
    </citation>
    <scope>NUCLEOTIDE SEQUENCE [LARGE SCALE GENOMIC DNA]</scope>
</reference>
<dbReference type="PROSITE" id="PS51384">
    <property type="entry name" value="FAD_FR"/>
    <property type="match status" value="1"/>
</dbReference>
<protein>
    <recommendedName>
        <fullName evidence="1">FAD-binding FR-type domain-containing protein</fullName>
    </recommendedName>
</protein>
<evidence type="ECO:0000259" key="1">
    <source>
        <dbReference type="PROSITE" id="PS51384"/>
    </source>
</evidence>
<dbReference type="PANTHER" id="PTHR47354:SF5">
    <property type="entry name" value="PROTEIN RFBI"/>
    <property type="match status" value="1"/>
</dbReference>
<dbReference type="Proteomes" id="UP000034852">
    <property type="component" value="Unassembled WGS sequence"/>
</dbReference>
<accession>A0A0G0HBX1</accession>
<dbReference type="InterPro" id="IPR039261">
    <property type="entry name" value="FNR_nucleotide-bd"/>
</dbReference>
<dbReference type="GO" id="GO:0016491">
    <property type="term" value="F:oxidoreductase activity"/>
    <property type="evidence" value="ECO:0007669"/>
    <property type="project" value="InterPro"/>
</dbReference>
<dbReference type="InterPro" id="IPR017938">
    <property type="entry name" value="Riboflavin_synthase-like_b-brl"/>
</dbReference>
<dbReference type="PANTHER" id="PTHR47354">
    <property type="entry name" value="NADH OXIDOREDUCTASE HCR"/>
    <property type="match status" value="1"/>
</dbReference>
<dbReference type="InterPro" id="IPR050415">
    <property type="entry name" value="MRET"/>
</dbReference>
<dbReference type="Pfam" id="PF00175">
    <property type="entry name" value="NAD_binding_1"/>
    <property type="match status" value="1"/>
</dbReference>
<dbReference type="Pfam" id="PF00970">
    <property type="entry name" value="FAD_binding_6"/>
    <property type="match status" value="1"/>
</dbReference>
<organism evidence="2 3">
    <name type="scientific">candidate division WS6 bacterium GW2011_GWA2_37_6</name>
    <dbReference type="NCBI Taxonomy" id="1619087"/>
    <lineage>
        <taxon>Bacteria</taxon>
        <taxon>Candidatus Dojkabacteria</taxon>
    </lineage>
</organism>
<evidence type="ECO:0000313" key="2">
    <source>
        <dbReference type="EMBL" id="KKQ36065.1"/>
    </source>
</evidence>
<sequence length="227" mass="25384">MIRFKVKLESKQNLAPKVYKLVFSIIDNIEFNFAAGQFIALIVAENTKRFYSIASSPSNKNIELLVDTAPGGPGSVFFENVKEGDIVDAIGPFGQFVYKSQEDAFFIATGTGIAPFRSIIIDQLEKGNVNKLTLVWGLRHEENVYLEDELKSLSEKYPNFKYIITLSDPSETWQGAKGRVTSHLKTMEFTPGTTFYLCGIKGMVVDSKNLLTVEKGLPQNSIFSELY</sequence>
<evidence type="ECO:0000313" key="3">
    <source>
        <dbReference type="Proteomes" id="UP000034852"/>
    </source>
</evidence>
<dbReference type="PRINTS" id="PR00410">
    <property type="entry name" value="PHEHYDRXLASE"/>
</dbReference>
<dbReference type="Gene3D" id="2.40.30.10">
    <property type="entry name" value="Translation factors"/>
    <property type="match status" value="1"/>
</dbReference>
<proteinExistence type="predicted"/>
<dbReference type="SUPFAM" id="SSF63380">
    <property type="entry name" value="Riboflavin synthase domain-like"/>
    <property type="match status" value="1"/>
</dbReference>
<dbReference type="EMBL" id="LBTH01000010">
    <property type="protein sequence ID" value="KKQ36065.1"/>
    <property type="molecule type" value="Genomic_DNA"/>
</dbReference>
<dbReference type="SUPFAM" id="SSF52343">
    <property type="entry name" value="Ferredoxin reductase-like, C-terminal NADP-linked domain"/>
    <property type="match status" value="1"/>
</dbReference>
<comment type="caution">
    <text evidence="2">The sequence shown here is derived from an EMBL/GenBank/DDBJ whole genome shotgun (WGS) entry which is preliminary data.</text>
</comment>